<dbReference type="OrthoDB" id="10264738at2759"/>
<dbReference type="Gene3D" id="3.60.40.10">
    <property type="entry name" value="PPM-type phosphatase domain"/>
    <property type="match status" value="2"/>
</dbReference>
<accession>A0A8S0RLI3</accession>
<dbReference type="PROSITE" id="PS51746">
    <property type="entry name" value="PPM_2"/>
    <property type="match status" value="1"/>
</dbReference>
<evidence type="ECO:0000313" key="2">
    <source>
        <dbReference type="EMBL" id="CAA2980116.1"/>
    </source>
</evidence>
<feature type="non-terminal residue" evidence="2">
    <location>
        <position position="1"/>
    </location>
</feature>
<name>A0A8S0RLI3_OLEEU</name>
<dbReference type="Gramene" id="OE9D001957T1">
    <property type="protein sequence ID" value="OE9D001957C1"/>
    <property type="gene ID" value="OE9D001957"/>
</dbReference>
<sequence length="133" mass="14464">MEDRHTVMLDIAGEPTQAFFAVIDGHGGHAAGENGGAFAAGVLLKNRELYTTDVGDSKAVLSMKGNAITLTNNHHLTTREDELARIENSGGFLYFHNGVFRVNGSIDVSRAFGDIHLKDWIISEPEIMKLPLT</sequence>
<dbReference type="InterPro" id="IPR036457">
    <property type="entry name" value="PPM-type-like_dom_sf"/>
</dbReference>
<dbReference type="PANTHER" id="PTHR47992">
    <property type="entry name" value="PROTEIN PHOSPHATASE"/>
    <property type="match status" value="1"/>
</dbReference>
<dbReference type="Pfam" id="PF00481">
    <property type="entry name" value="PP2C"/>
    <property type="match status" value="1"/>
</dbReference>
<evidence type="ECO:0000259" key="1">
    <source>
        <dbReference type="PROSITE" id="PS51746"/>
    </source>
</evidence>
<keyword evidence="3" id="KW-1185">Reference proteome</keyword>
<gene>
    <name evidence="2" type="ORF">OLEA9_D001957</name>
</gene>
<feature type="domain" description="PPM-type phosphatase" evidence="1">
    <location>
        <begin position="1"/>
        <end position="133"/>
    </location>
</feature>
<protein>
    <submittedName>
        <fullName evidence="2">Probable phosphatase 2C 2</fullName>
    </submittedName>
</protein>
<dbReference type="AlphaFoldDB" id="A0A8S0RLI3"/>
<dbReference type="GO" id="GO:0004722">
    <property type="term" value="F:protein serine/threonine phosphatase activity"/>
    <property type="evidence" value="ECO:0007669"/>
    <property type="project" value="InterPro"/>
</dbReference>
<proteinExistence type="predicted"/>
<comment type="caution">
    <text evidence="2">The sequence shown here is derived from an EMBL/GenBank/DDBJ whole genome shotgun (WGS) entry which is preliminary data.</text>
</comment>
<evidence type="ECO:0000313" key="3">
    <source>
        <dbReference type="Proteomes" id="UP000594638"/>
    </source>
</evidence>
<dbReference type="Proteomes" id="UP000594638">
    <property type="component" value="Unassembled WGS sequence"/>
</dbReference>
<dbReference type="InterPro" id="IPR015655">
    <property type="entry name" value="PP2C"/>
</dbReference>
<organism evidence="2 3">
    <name type="scientific">Olea europaea subsp. europaea</name>
    <dbReference type="NCBI Taxonomy" id="158383"/>
    <lineage>
        <taxon>Eukaryota</taxon>
        <taxon>Viridiplantae</taxon>
        <taxon>Streptophyta</taxon>
        <taxon>Embryophyta</taxon>
        <taxon>Tracheophyta</taxon>
        <taxon>Spermatophyta</taxon>
        <taxon>Magnoliopsida</taxon>
        <taxon>eudicotyledons</taxon>
        <taxon>Gunneridae</taxon>
        <taxon>Pentapetalae</taxon>
        <taxon>asterids</taxon>
        <taxon>lamiids</taxon>
        <taxon>Lamiales</taxon>
        <taxon>Oleaceae</taxon>
        <taxon>Oleeae</taxon>
        <taxon>Olea</taxon>
    </lineage>
</organism>
<dbReference type="EMBL" id="CACTIH010003640">
    <property type="protein sequence ID" value="CAA2980116.1"/>
    <property type="molecule type" value="Genomic_DNA"/>
</dbReference>
<dbReference type="CDD" id="cd00143">
    <property type="entry name" value="PP2Cc"/>
    <property type="match status" value="1"/>
</dbReference>
<dbReference type="InterPro" id="IPR001932">
    <property type="entry name" value="PPM-type_phosphatase-like_dom"/>
</dbReference>
<dbReference type="SUPFAM" id="SSF81606">
    <property type="entry name" value="PP2C-like"/>
    <property type="match status" value="1"/>
</dbReference>
<reference evidence="2 3" key="1">
    <citation type="submission" date="2019-12" db="EMBL/GenBank/DDBJ databases">
        <authorList>
            <person name="Alioto T."/>
            <person name="Alioto T."/>
            <person name="Gomez Garrido J."/>
        </authorList>
    </citation>
    <scope>NUCLEOTIDE SEQUENCE [LARGE SCALE GENOMIC DNA]</scope>
</reference>